<organism evidence="2 3">
    <name type="scientific">Ensifer adhaerens</name>
    <name type="common">Sinorhizobium morelense</name>
    <dbReference type="NCBI Taxonomy" id="106592"/>
    <lineage>
        <taxon>Bacteria</taxon>
        <taxon>Pseudomonadati</taxon>
        <taxon>Pseudomonadota</taxon>
        <taxon>Alphaproteobacteria</taxon>
        <taxon>Hyphomicrobiales</taxon>
        <taxon>Rhizobiaceae</taxon>
        <taxon>Sinorhizobium/Ensifer group</taxon>
        <taxon>Ensifer</taxon>
    </lineage>
</organism>
<evidence type="ECO:0000313" key="3">
    <source>
        <dbReference type="Proteomes" id="UP001214094"/>
    </source>
</evidence>
<gene>
    <name evidence="2" type="ORF">P4B07_03155</name>
</gene>
<evidence type="ECO:0000256" key="1">
    <source>
        <dbReference type="SAM" id="MobiDB-lite"/>
    </source>
</evidence>
<dbReference type="RefSeq" id="WP_156552948.1">
    <property type="nucleotide sequence ID" value="NZ_CP015880.1"/>
</dbReference>
<reference evidence="2 3" key="1">
    <citation type="submission" date="2023-03" db="EMBL/GenBank/DDBJ databases">
        <title>Comparative genome and transcriptome analysis combination mining strategies for increasing vitamin B12 production of Ensifer adhaerens strain.</title>
        <authorList>
            <person name="Yongheng L."/>
        </authorList>
    </citation>
    <scope>NUCLEOTIDE SEQUENCE [LARGE SCALE GENOMIC DNA]</scope>
    <source>
        <strain evidence="2 3">Casida A-T305</strain>
    </source>
</reference>
<name>A0ABY8HI14_ENSAD</name>
<feature type="region of interest" description="Disordered" evidence="1">
    <location>
        <begin position="130"/>
        <end position="157"/>
    </location>
</feature>
<dbReference type="GeneID" id="29519179"/>
<dbReference type="EMBL" id="CP121308">
    <property type="protein sequence ID" value="WFP91391.1"/>
    <property type="molecule type" value="Genomic_DNA"/>
</dbReference>
<dbReference type="Proteomes" id="UP001214094">
    <property type="component" value="Chromosome"/>
</dbReference>
<sequence>MIDRDEELDVAELSRRVLADIDEMAVEFELGMQNVSRHLHAAKDAFQVEADGKVARPFGDDTPLKLSDAIYLLILGGEVRRNGGRIASPTFTKRSLEGAIRTGHLEGRMIRGKWTVTILALRAWLDGGAQSEAKPAATKPARSATARSNRERERGMAADAIARQMLDSIKTKK</sequence>
<protein>
    <submittedName>
        <fullName evidence="2">Uncharacterized protein</fullName>
    </submittedName>
</protein>
<accession>A0ABY8HI14</accession>
<keyword evidence="3" id="KW-1185">Reference proteome</keyword>
<evidence type="ECO:0000313" key="2">
    <source>
        <dbReference type="EMBL" id="WFP91391.1"/>
    </source>
</evidence>
<proteinExistence type="predicted"/>